<evidence type="ECO:0000313" key="2">
    <source>
        <dbReference type="EMBL" id="MDC2827946.1"/>
    </source>
</evidence>
<dbReference type="PANTHER" id="PTHR43575:SF1">
    <property type="entry name" value="PROTEIN ABCI7, CHLOROPLASTIC"/>
    <property type="match status" value="1"/>
</dbReference>
<gene>
    <name evidence="3" type="primary">sufB_1</name>
    <name evidence="3" type="ORF">LMUP508_00257</name>
    <name evidence="2" type="ORF">PO158_06570</name>
</gene>
<dbReference type="InterPro" id="IPR037284">
    <property type="entry name" value="SUF_FeS_clus_asmbl_SufBD_sf"/>
</dbReference>
<reference evidence="2" key="2">
    <citation type="submission" date="2023-01" db="EMBL/GenBank/DDBJ databases">
        <title>Genome analysis of 13 Lactobacillus isolated from gut of wild boar.</title>
        <authorList>
            <person name="Papp P."/>
            <person name="Libisch B."/>
            <person name="Nagy T."/>
            <person name="Olasz F."/>
        </authorList>
    </citation>
    <scope>NUCLEOTIDE SEQUENCE</scope>
    <source>
        <strain evidence="2">F108</strain>
    </source>
</reference>
<dbReference type="Proteomes" id="UP001218021">
    <property type="component" value="Unassembled WGS sequence"/>
</dbReference>
<sequence length="397" mass="43800">MNQQLLSQVMASCVNAPDWLMKKRQLAVLLQERFKSTPATEKIIAAWLENPSLAQLEQSVGEQANADQVKAAVPHTTGWVNLPLFAAANVYPELLQENLMEKAISWQDSQLNAMHLALLNGGRFIYIPDGTIVKEPIELTVDCPLPNYHNLVIVGAGAQATIVEHQTATSRQPAYFGTELLLGDGARVDYYQSNRFSAVQNHQAVRAYQAQHSVLNMYLALFDEHDLTTDFYANLDGQGGAAEIKMVTIASGRQVQDVQTQILNHGPHTVGNIIQNGVAKDKAVLNFHAVGKTERGAYGANSQQQSRIMTLSDECKGEADPVLLIEENDVNAGHAASIGKVDADDLYYLESRGLSEHDAQVLLTRGFLLPVLNQFPDQKLRENLVDELAQRLEEKHE</sequence>
<dbReference type="Proteomes" id="UP000365705">
    <property type="component" value="Unassembled WGS sequence"/>
</dbReference>
<protein>
    <submittedName>
        <fullName evidence="3">FeS cluster assembly protein SufB</fullName>
    </submittedName>
    <submittedName>
        <fullName evidence="2">SufD family Fe-S cluster assembly protein</fullName>
    </submittedName>
</protein>
<dbReference type="AlphaFoldDB" id="A0A508YEF1"/>
<dbReference type="InterPro" id="IPR000825">
    <property type="entry name" value="SUF_FeS_clus_asmbl_SufBD_core"/>
</dbReference>
<evidence type="ECO:0000259" key="1">
    <source>
        <dbReference type="Pfam" id="PF01458"/>
    </source>
</evidence>
<proteinExistence type="predicted"/>
<evidence type="ECO:0000313" key="3">
    <source>
        <dbReference type="EMBL" id="VTZ88335.1"/>
    </source>
</evidence>
<dbReference type="InterPro" id="IPR055346">
    <property type="entry name" value="Fe-S_cluster_assembly_SufBD"/>
</dbReference>
<dbReference type="EMBL" id="JAQOND010000025">
    <property type="protein sequence ID" value="MDC2827946.1"/>
    <property type="molecule type" value="Genomic_DNA"/>
</dbReference>
<accession>A0A508YEF1</accession>
<dbReference type="GO" id="GO:0016226">
    <property type="term" value="P:iron-sulfur cluster assembly"/>
    <property type="evidence" value="ECO:0007669"/>
    <property type="project" value="InterPro"/>
</dbReference>
<dbReference type="EMBL" id="CABFNH010000003">
    <property type="protein sequence ID" value="VTZ88335.1"/>
    <property type="molecule type" value="Genomic_DNA"/>
</dbReference>
<evidence type="ECO:0000313" key="4">
    <source>
        <dbReference type="Proteomes" id="UP000365705"/>
    </source>
</evidence>
<dbReference type="PANTHER" id="PTHR43575">
    <property type="entry name" value="PROTEIN ABCI7, CHLOROPLASTIC"/>
    <property type="match status" value="1"/>
</dbReference>
<feature type="domain" description="SUF system FeS cluster assembly SufBD core" evidence="1">
    <location>
        <begin position="148"/>
        <end position="367"/>
    </location>
</feature>
<dbReference type="SUPFAM" id="SSF101960">
    <property type="entry name" value="Stabilizer of iron transporter SufD"/>
    <property type="match status" value="1"/>
</dbReference>
<dbReference type="RefSeq" id="WP_045025305.1">
    <property type="nucleotide sequence ID" value="NZ_JAQONC010000025.1"/>
</dbReference>
<reference evidence="3 4" key="1">
    <citation type="submission" date="2019-06" db="EMBL/GenBank/DDBJ databases">
        <authorList>
            <person name="Rodrigo-Torres L."/>
            <person name="Arahal R. D."/>
            <person name="Lucena T."/>
        </authorList>
    </citation>
    <scope>NUCLEOTIDE SEQUENCE [LARGE SCALE GENOMIC DNA]</scope>
    <source>
        <strain evidence="3 4">INIA P508</strain>
    </source>
</reference>
<name>A0A508YEF1_LIMMU</name>
<dbReference type="Pfam" id="PF01458">
    <property type="entry name" value="SUFBD_core"/>
    <property type="match status" value="1"/>
</dbReference>
<organism evidence="3 4">
    <name type="scientific">Limosilactobacillus mucosae</name>
    <name type="common">Lactobacillus mucosae</name>
    <dbReference type="NCBI Taxonomy" id="97478"/>
    <lineage>
        <taxon>Bacteria</taxon>
        <taxon>Bacillati</taxon>
        <taxon>Bacillota</taxon>
        <taxon>Bacilli</taxon>
        <taxon>Lactobacillales</taxon>
        <taxon>Lactobacillaceae</taxon>
        <taxon>Limosilactobacillus</taxon>
    </lineage>
</organism>